<evidence type="ECO:0000313" key="2">
    <source>
        <dbReference type="EMBL" id="SFU31655.1"/>
    </source>
</evidence>
<dbReference type="OrthoDB" id="9804511at2"/>
<name>A0A1I7F6A4_9FLAO</name>
<dbReference type="AlphaFoldDB" id="A0A1I7F6A4"/>
<accession>A0A1I7F6A4</accession>
<organism evidence="2 3">
    <name type="scientific">Pustulibacterium marinum</name>
    <dbReference type="NCBI Taxonomy" id="1224947"/>
    <lineage>
        <taxon>Bacteria</taxon>
        <taxon>Pseudomonadati</taxon>
        <taxon>Bacteroidota</taxon>
        <taxon>Flavobacteriia</taxon>
        <taxon>Flavobacteriales</taxon>
        <taxon>Flavobacteriaceae</taxon>
        <taxon>Pustulibacterium</taxon>
    </lineage>
</organism>
<dbReference type="Gene3D" id="2.60.40.1740">
    <property type="entry name" value="hypothetical protein (bacova_03559)"/>
    <property type="match status" value="1"/>
</dbReference>
<dbReference type="STRING" id="1224947.SAMN05216480_101671"/>
<evidence type="ECO:0008006" key="4">
    <source>
        <dbReference type="Google" id="ProtNLM"/>
    </source>
</evidence>
<gene>
    <name evidence="2" type="ORF">SAMN05216480_101671</name>
</gene>
<proteinExistence type="predicted"/>
<dbReference type="Proteomes" id="UP000199138">
    <property type="component" value="Unassembled WGS sequence"/>
</dbReference>
<dbReference type="EMBL" id="FPBK01000001">
    <property type="protein sequence ID" value="SFU31655.1"/>
    <property type="molecule type" value="Genomic_DNA"/>
</dbReference>
<evidence type="ECO:0000313" key="3">
    <source>
        <dbReference type="Proteomes" id="UP000199138"/>
    </source>
</evidence>
<dbReference type="RefSeq" id="WP_093022951.1">
    <property type="nucleotide sequence ID" value="NZ_FPBK01000001.1"/>
</dbReference>
<dbReference type="PROSITE" id="PS51257">
    <property type="entry name" value="PROKAR_LIPOPROTEIN"/>
    <property type="match status" value="1"/>
</dbReference>
<reference evidence="2 3" key="1">
    <citation type="submission" date="2016-10" db="EMBL/GenBank/DDBJ databases">
        <authorList>
            <person name="de Groot N.N."/>
        </authorList>
    </citation>
    <scope>NUCLEOTIDE SEQUENCE [LARGE SCALE GENOMIC DNA]</scope>
    <source>
        <strain evidence="2 3">CGMCC 1.12333</strain>
    </source>
</reference>
<feature type="signal peptide" evidence="1">
    <location>
        <begin position="1"/>
        <end position="24"/>
    </location>
</feature>
<keyword evidence="1" id="KW-0732">Signal</keyword>
<sequence>MKIKNKLAPYLCMAAMVFSGTFVSCEDDVATENAVIADHVSFGLFTETISIPEGETVSVEGTVYASSTSSADRVIGLNVVYASPYNTENEDTTIPVTTANPEYFTVPASVTIPAGSKMATFEVSITGMDLGSGSDIVIELVDTPEIDVTKEYYGNYGEDGYEVVSERLIITAEQICSANPLLVEIYTDAYGSETTWEIYSQDDTSTPLYTGGPYEDQDGAGEYLQESTTLCMEDGSYIFVIYDAYQDGMNAGYGEGYFTLTLVDTDGNTVEDIENDPNNGSFSDYNLVYFDLP</sequence>
<feature type="chain" id="PRO_5011493898" description="DUF1735 domain-containing protein" evidence="1">
    <location>
        <begin position="25"/>
        <end position="293"/>
    </location>
</feature>
<protein>
    <recommendedName>
        <fullName evidence="4">DUF1735 domain-containing protein</fullName>
    </recommendedName>
</protein>
<keyword evidence="3" id="KW-1185">Reference proteome</keyword>
<evidence type="ECO:0000256" key="1">
    <source>
        <dbReference type="SAM" id="SignalP"/>
    </source>
</evidence>